<evidence type="ECO:0000256" key="1">
    <source>
        <dbReference type="SAM" id="SignalP"/>
    </source>
</evidence>
<keyword evidence="1" id="KW-0732">Signal</keyword>
<feature type="signal peptide" evidence="1">
    <location>
        <begin position="1"/>
        <end position="28"/>
    </location>
</feature>
<protein>
    <recommendedName>
        <fullName evidence="4">PEP-CTERM sorting domain-containing protein</fullName>
    </recommendedName>
</protein>
<name>A0A8J7HRP6_9NOST</name>
<reference evidence="2 3" key="1">
    <citation type="journal article" date="2021" name="Int. J. Syst. Evol. Microbiol.">
        <title>Amazonocrinis nigriterrae gen. nov., sp. nov., Atlanticothrix silvestris gen. nov., sp. nov. and Dendronalium phyllosphericum gen. nov., sp. nov., nostocacean cyanobacteria from Brazilian environments.</title>
        <authorList>
            <person name="Alvarenga D.O."/>
            <person name="Andreote A.P.D."/>
            <person name="Branco L.H.Z."/>
            <person name="Delbaje E."/>
            <person name="Cruz R.B."/>
            <person name="Varani A.M."/>
            <person name="Fiore M.F."/>
        </authorList>
    </citation>
    <scope>NUCLEOTIDE SEQUENCE [LARGE SCALE GENOMIC DNA]</scope>
    <source>
        <strain evidence="2 3">CENA67</strain>
    </source>
</reference>
<comment type="caution">
    <text evidence="2">The sequence shown here is derived from an EMBL/GenBank/DDBJ whole genome shotgun (WGS) entry which is preliminary data.</text>
</comment>
<proteinExistence type="predicted"/>
<evidence type="ECO:0008006" key="4">
    <source>
        <dbReference type="Google" id="ProtNLM"/>
    </source>
</evidence>
<dbReference type="AlphaFoldDB" id="A0A8J7HRP6"/>
<gene>
    <name evidence="2" type="ORF">I8748_02495</name>
</gene>
<dbReference type="Proteomes" id="UP000632766">
    <property type="component" value="Unassembled WGS sequence"/>
</dbReference>
<evidence type="ECO:0000313" key="3">
    <source>
        <dbReference type="Proteomes" id="UP000632766"/>
    </source>
</evidence>
<dbReference type="RefSeq" id="WP_198123086.1">
    <property type="nucleotide sequence ID" value="NZ_JAECZC010000002.1"/>
</dbReference>
<dbReference type="EMBL" id="JAECZC010000002">
    <property type="protein sequence ID" value="MBH8561059.1"/>
    <property type="molecule type" value="Genomic_DNA"/>
</dbReference>
<feature type="chain" id="PRO_5035151417" description="PEP-CTERM sorting domain-containing protein" evidence="1">
    <location>
        <begin position="29"/>
        <end position="207"/>
    </location>
</feature>
<keyword evidence="3" id="KW-1185">Reference proteome</keyword>
<accession>A0A8J7HRP6</accession>
<sequence>MITKSGLSYQNFFSSKLAYCLASVVSFASILVNVTPSEAAQIKYSSQGNVSAIDGLVIDDITYDITFKYDTFVNLFGYVNSPNFNSPTFWNNPQKAKKAVDSIIALFDNQQKTTTQLNSISYILIPYQGVVASNSSTYIRNKIGNHITYWSDFRGESKDIELLNYEKANYAVFTSKSKVPEPSSTGIIVVAFLLGIKHFQTRALKYK</sequence>
<organism evidence="2 3">
    <name type="scientific">Amazonocrinis nigriterrae CENA67</name>
    <dbReference type="NCBI Taxonomy" id="2794033"/>
    <lineage>
        <taxon>Bacteria</taxon>
        <taxon>Bacillati</taxon>
        <taxon>Cyanobacteriota</taxon>
        <taxon>Cyanophyceae</taxon>
        <taxon>Nostocales</taxon>
        <taxon>Nostocaceae</taxon>
        <taxon>Amazonocrinis</taxon>
        <taxon>Amazonocrinis nigriterrae</taxon>
    </lineage>
</organism>
<evidence type="ECO:0000313" key="2">
    <source>
        <dbReference type="EMBL" id="MBH8561059.1"/>
    </source>
</evidence>